<evidence type="ECO:0008006" key="8">
    <source>
        <dbReference type="Google" id="ProtNLM"/>
    </source>
</evidence>
<dbReference type="PANTHER" id="PTHR47447:SF17">
    <property type="entry name" value="OS12G0638900 PROTEIN"/>
    <property type="match status" value="1"/>
</dbReference>
<evidence type="ECO:0000256" key="5">
    <source>
        <dbReference type="SAM" id="MobiDB-lite"/>
    </source>
</evidence>
<dbReference type="PANTHER" id="PTHR47447">
    <property type="entry name" value="OS03G0856100 PROTEIN"/>
    <property type="match status" value="1"/>
</dbReference>
<comment type="similarity">
    <text evidence="1">Belongs to the CCM1 family.</text>
</comment>
<proteinExistence type="inferred from homology"/>
<evidence type="ECO:0000256" key="3">
    <source>
        <dbReference type="ARBA" id="ARBA00044493"/>
    </source>
</evidence>
<feature type="region of interest" description="Disordered" evidence="5">
    <location>
        <begin position="44"/>
        <end position="64"/>
    </location>
</feature>
<comment type="function">
    <text evidence="3">Regulates mitochondrial small subunit maturation by controlling 15S rRNA 5'-end processing. Localizes to the 5' precursor of the 15S rRNA in a position that is subsequently occupied by mS47 in the mature yeast mtSSU. Uses structure and sequence-specific RNA recognition, binding to a single-stranded region of the precursor and specifically recognizing bases -6 to -1. The exchange of Ccm1 for mS47 is coupled to the irreversible removal of precursor rRNA that is accompanied by conformational changes of the mitoribosomal proteins uS5m and mS26. These conformational changes signal completion of 5'-end rRNA processing through protection of the mature 5'-end of the 15S rRNA and stabilization of mS47. The removal of the 5' precursor together with the dissociation of Ccm1 may be catalyzed by the 5'-3' exoribonuclease Pet127. Involved in the specific removal of group I introns in mitochondrial encoded transcripts.</text>
</comment>
<reference evidence="6" key="1">
    <citation type="journal article" date="2023" name="Mol. Phylogenet. Evol.">
        <title>Genome-scale phylogeny and comparative genomics of the fungal order Sordariales.</title>
        <authorList>
            <person name="Hensen N."/>
            <person name="Bonometti L."/>
            <person name="Westerberg I."/>
            <person name="Brannstrom I.O."/>
            <person name="Guillou S."/>
            <person name="Cros-Aarteil S."/>
            <person name="Calhoun S."/>
            <person name="Haridas S."/>
            <person name="Kuo A."/>
            <person name="Mondo S."/>
            <person name="Pangilinan J."/>
            <person name="Riley R."/>
            <person name="LaButti K."/>
            <person name="Andreopoulos B."/>
            <person name="Lipzen A."/>
            <person name="Chen C."/>
            <person name="Yan M."/>
            <person name="Daum C."/>
            <person name="Ng V."/>
            <person name="Clum A."/>
            <person name="Steindorff A."/>
            <person name="Ohm R.A."/>
            <person name="Martin F."/>
            <person name="Silar P."/>
            <person name="Natvig D.O."/>
            <person name="Lalanne C."/>
            <person name="Gautier V."/>
            <person name="Ament-Velasquez S.L."/>
            <person name="Kruys A."/>
            <person name="Hutchinson M.I."/>
            <person name="Powell A.J."/>
            <person name="Barry K."/>
            <person name="Miller A.N."/>
            <person name="Grigoriev I.V."/>
            <person name="Debuchy R."/>
            <person name="Gladieux P."/>
            <person name="Hiltunen Thoren M."/>
            <person name="Johannesson H."/>
        </authorList>
    </citation>
    <scope>NUCLEOTIDE SEQUENCE</scope>
    <source>
        <strain evidence="6">CBS 118394</strain>
    </source>
</reference>
<feature type="compositionally biased region" description="Basic and acidic residues" evidence="5">
    <location>
        <begin position="82"/>
        <end position="94"/>
    </location>
</feature>
<evidence type="ECO:0000313" key="6">
    <source>
        <dbReference type="EMBL" id="KAK3330403.1"/>
    </source>
</evidence>
<sequence>MPPRTPFSLDLSRTSYVCQSCVTNLRAQGPQLWLTRSVSNVSRRAQPLRPRSAPVRGKLKTRAATPALKQDLQRVLAETLAQDDKAAQDHERDNAGQPPVDIRFFDEAKPGQLRELKSSEEFGDVSGGLDSEIETAITDLEGQMLNMLGLLKRLEKEGDQDKADELRKQFKKTLRDQYKGRIGPEADDYKALHIPGFSGPRQRSIAALNKFLARESLVKGGVPRHKDLLECWKSYSAARKTLAMSWASVAPEVWDFLWMILSWEGTQNPNRMRHVYVLARDMHAAGVTLRSSQQLLAIEAMFIEGWQEEAIESWKKAVVTLGSKSDTFKAYWELGARMCCLYGDTYRAQRAVDTLLESAEDPNPRIIIPLIRALAAKADTQKQAWEMYQRLRELLGDDMKIEDYDEVISSFLTASGTEDALQAFVDMMFSGAIDIRGRTRLPIAVGNHFFIGKWLKRLIGAGDLDGAYKVVLYLRAKGVVPSPIQLNGLIGAWLRSDIAENVEKAEQLAWDMIRSRLSFVRLRRRGAAMEQQRIRFYDPTVSAVPSAYNPDDPELNIGTRASSETFALLAENYCTRGLHDRLEGLWEVLGEAEINTSAFFMNQLIRSYTQNMQASRAVEFYEEMTRNRGVRPNAHTFLALFGTLSVNRLIHRDPSLSEIDITAARRFFRDMVEAEWTFESMDTFQFLPRTILFSLLKAKDFTGMIVAARTMRELFQFVPSEPLLIELASGTVTLRVKTQRNMRRIMEGSKTIEGLIRRHRMALEEAGVDMGTEAQRADELCKVFEQLVLVKAGAQEADPQAVERLLEEAAGEVGVYDIAIAKDREQIAKHRKVVQKAGSEDD</sequence>
<dbReference type="InterPro" id="IPR011990">
    <property type="entry name" value="TPR-like_helical_dom_sf"/>
</dbReference>
<evidence type="ECO:0000256" key="1">
    <source>
        <dbReference type="ARBA" id="ARBA00006192"/>
    </source>
</evidence>
<gene>
    <name evidence="6" type="ORF">B0H66DRAFT_60364</name>
</gene>
<reference evidence="6" key="2">
    <citation type="submission" date="2023-06" db="EMBL/GenBank/DDBJ databases">
        <authorList>
            <consortium name="Lawrence Berkeley National Laboratory"/>
            <person name="Haridas S."/>
            <person name="Hensen N."/>
            <person name="Bonometti L."/>
            <person name="Westerberg I."/>
            <person name="Brannstrom I.O."/>
            <person name="Guillou S."/>
            <person name="Cros-Aarteil S."/>
            <person name="Calhoun S."/>
            <person name="Kuo A."/>
            <person name="Mondo S."/>
            <person name="Pangilinan J."/>
            <person name="Riley R."/>
            <person name="Labutti K."/>
            <person name="Andreopoulos B."/>
            <person name="Lipzen A."/>
            <person name="Chen C."/>
            <person name="Yanf M."/>
            <person name="Daum C."/>
            <person name="Ng V."/>
            <person name="Clum A."/>
            <person name="Steindorff A."/>
            <person name="Ohm R."/>
            <person name="Martin F."/>
            <person name="Silar P."/>
            <person name="Natvig D."/>
            <person name="Lalanne C."/>
            <person name="Gautier V."/>
            <person name="Ament-Velasquez S.L."/>
            <person name="Kruys A."/>
            <person name="Hutchinson M.I."/>
            <person name="Powell A.J."/>
            <person name="Barry K."/>
            <person name="Miller A.N."/>
            <person name="Grigoriev I.V."/>
            <person name="Debuchy R."/>
            <person name="Gladieux P."/>
            <person name="Thoren M.H."/>
            <person name="Johannesson H."/>
        </authorList>
    </citation>
    <scope>NUCLEOTIDE SEQUENCE</scope>
    <source>
        <strain evidence="6">CBS 118394</strain>
    </source>
</reference>
<dbReference type="Gene3D" id="1.25.40.10">
    <property type="entry name" value="Tetratricopeptide repeat domain"/>
    <property type="match status" value="2"/>
</dbReference>
<dbReference type="InterPro" id="IPR002885">
    <property type="entry name" value="PPR_rpt"/>
</dbReference>
<dbReference type="Proteomes" id="UP001283341">
    <property type="component" value="Unassembled WGS sequence"/>
</dbReference>
<evidence type="ECO:0000313" key="7">
    <source>
        <dbReference type="Proteomes" id="UP001283341"/>
    </source>
</evidence>
<evidence type="ECO:0000256" key="4">
    <source>
        <dbReference type="ARBA" id="ARBA00044511"/>
    </source>
</evidence>
<accession>A0AAE0ISC6</accession>
<evidence type="ECO:0000256" key="2">
    <source>
        <dbReference type="ARBA" id="ARBA00022737"/>
    </source>
</evidence>
<name>A0AAE0ISC6_9PEZI</name>
<comment type="subunit">
    <text evidence="4">Binds to mitochondrial small subunit 15S rRNA.</text>
</comment>
<dbReference type="NCBIfam" id="TIGR00756">
    <property type="entry name" value="PPR"/>
    <property type="match status" value="1"/>
</dbReference>
<keyword evidence="2" id="KW-0677">Repeat</keyword>
<protein>
    <recommendedName>
        <fullName evidence="8">Pentatricopeptide repeat protein</fullName>
    </recommendedName>
</protein>
<dbReference type="EMBL" id="JAUEDM010000001">
    <property type="protein sequence ID" value="KAK3330403.1"/>
    <property type="molecule type" value="Genomic_DNA"/>
</dbReference>
<organism evidence="6 7">
    <name type="scientific">Apodospora peruviana</name>
    <dbReference type="NCBI Taxonomy" id="516989"/>
    <lineage>
        <taxon>Eukaryota</taxon>
        <taxon>Fungi</taxon>
        <taxon>Dikarya</taxon>
        <taxon>Ascomycota</taxon>
        <taxon>Pezizomycotina</taxon>
        <taxon>Sordariomycetes</taxon>
        <taxon>Sordariomycetidae</taxon>
        <taxon>Sordariales</taxon>
        <taxon>Lasiosphaeriaceae</taxon>
        <taxon>Apodospora</taxon>
    </lineage>
</organism>
<dbReference type="AlphaFoldDB" id="A0AAE0ISC6"/>
<keyword evidence="7" id="KW-1185">Reference proteome</keyword>
<feature type="region of interest" description="Disordered" evidence="5">
    <location>
        <begin position="82"/>
        <end position="101"/>
    </location>
</feature>
<comment type="caution">
    <text evidence="6">The sequence shown here is derived from an EMBL/GenBank/DDBJ whole genome shotgun (WGS) entry which is preliminary data.</text>
</comment>